<dbReference type="PANTHER" id="PTHR13287:SF2">
    <property type="entry name" value="ADIPOSE-SECRETED SIGNALING PROTEIN"/>
    <property type="match status" value="1"/>
</dbReference>
<accession>A0A2A3EG23</accession>
<dbReference type="InterPro" id="IPR026794">
    <property type="entry name" value="ADISSP"/>
</dbReference>
<dbReference type="EMBL" id="KZ288266">
    <property type="protein sequence ID" value="PBC30242.1"/>
    <property type="molecule type" value="Genomic_DNA"/>
</dbReference>
<gene>
    <name evidence="3" type="ORF">APICC_09382</name>
</gene>
<protein>
    <recommendedName>
        <fullName evidence="2">Adipose-secreted signaling protein</fullName>
    </recommendedName>
</protein>
<dbReference type="Proteomes" id="UP000242457">
    <property type="component" value="Unassembled WGS sequence"/>
</dbReference>
<evidence type="ECO:0000256" key="1">
    <source>
        <dbReference type="ARBA" id="ARBA00035018"/>
    </source>
</evidence>
<keyword evidence="4" id="KW-1185">Reference proteome</keyword>
<evidence type="ECO:0000313" key="4">
    <source>
        <dbReference type="Proteomes" id="UP000242457"/>
    </source>
</evidence>
<dbReference type="STRING" id="94128.A0A2A3EG23"/>
<dbReference type="Pfam" id="PF15006">
    <property type="entry name" value="DUF4517"/>
    <property type="match status" value="1"/>
</dbReference>
<comment type="similarity">
    <text evidence="1">Belongs to the ADISSP family.</text>
</comment>
<dbReference type="PANTHER" id="PTHR13287">
    <property type="entry name" value="ADIPOSE-SECRETED SIGNALING PROTEIN"/>
    <property type="match status" value="1"/>
</dbReference>
<reference evidence="3 4" key="1">
    <citation type="submission" date="2014-07" db="EMBL/GenBank/DDBJ databases">
        <title>Genomic and transcriptomic analysis on Apis cerana provide comprehensive insights into honey bee biology.</title>
        <authorList>
            <person name="Diao Q."/>
            <person name="Sun L."/>
            <person name="Zheng H."/>
            <person name="Zheng H."/>
            <person name="Xu S."/>
            <person name="Wang S."/>
            <person name="Zeng Z."/>
            <person name="Hu F."/>
            <person name="Su S."/>
            <person name="Wu J."/>
        </authorList>
    </citation>
    <scope>NUCLEOTIDE SEQUENCE [LARGE SCALE GENOMIC DNA]</scope>
    <source>
        <tissue evidence="3">Pupae without intestine</tissue>
    </source>
</reference>
<dbReference type="AlphaFoldDB" id="A0A2A3EG23"/>
<dbReference type="OrthoDB" id="6246153at2759"/>
<name>A0A2A3EG23_APICC</name>
<organism evidence="3 4">
    <name type="scientific">Apis cerana cerana</name>
    <name type="common">Oriental honeybee</name>
    <dbReference type="NCBI Taxonomy" id="94128"/>
    <lineage>
        <taxon>Eukaryota</taxon>
        <taxon>Metazoa</taxon>
        <taxon>Ecdysozoa</taxon>
        <taxon>Arthropoda</taxon>
        <taxon>Hexapoda</taxon>
        <taxon>Insecta</taxon>
        <taxon>Pterygota</taxon>
        <taxon>Neoptera</taxon>
        <taxon>Endopterygota</taxon>
        <taxon>Hymenoptera</taxon>
        <taxon>Apocrita</taxon>
        <taxon>Aculeata</taxon>
        <taxon>Apoidea</taxon>
        <taxon>Anthophila</taxon>
        <taxon>Apidae</taxon>
        <taxon>Apis</taxon>
    </lineage>
</organism>
<evidence type="ECO:0000313" key="3">
    <source>
        <dbReference type="EMBL" id="PBC30242.1"/>
    </source>
</evidence>
<proteinExistence type="inferred from homology"/>
<evidence type="ECO:0000256" key="2">
    <source>
        <dbReference type="ARBA" id="ARBA00035300"/>
    </source>
</evidence>
<sequence length="177" mass="20411">MNIHSSTPIKMKHHVHFSGASGPGKDNKIVIQPQRHGQIDVHLGFLQLHHRYHIEFSIPWDLCIHNERNSNEPAIITEYHNPYCHIIELTHEKESLKSYFCNRLKIEFLAYKEKILKEEVQIICCKAGIPLIIQLNARVLGKDKGTPLLRTGIHNIGLLKQPKEDEVSELKSSFIQD</sequence>